<dbReference type="EMBL" id="NWUJ01000011">
    <property type="protein sequence ID" value="PFH32368.1"/>
    <property type="molecule type" value="Genomic_DNA"/>
</dbReference>
<dbReference type="InterPro" id="IPR056352">
    <property type="entry name" value="Microp_apicomplexa_13"/>
</dbReference>
<evidence type="ECO:0000313" key="2">
    <source>
        <dbReference type="EMBL" id="PFH32368.1"/>
    </source>
</evidence>
<dbReference type="VEuPathDB" id="ToxoDB:BESB_016860"/>
<feature type="compositionally biased region" description="Basic and acidic residues" evidence="1">
    <location>
        <begin position="179"/>
        <end position="199"/>
    </location>
</feature>
<evidence type="ECO:0000256" key="1">
    <source>
        <dbReference type="SAM" id="MobiDB-lite"/>
    </source>
</evidence>
<dbReference type="Proteomes" id="UP000224006">
    <property type="component" value="Chromosome X"/>
</dbReference>
<feature type="compositionally biased region" description="Basic and acidic residues" evidence="1">
    <location>
        <begin position="159"/>
        <end position="171"/>
    </location>
</feature>
<proteinExistence type="predicted"/>
<evidence type="ECO:0000313" key="3">
    <source>
        <dbReference type="Proteomes" id="UP000224006"/>
    </source>
</evidence>
<protein>
    <submittedName>
        <fullName evidence="2">Uncharacterized protein</fullName>
    </submittedName>
</protein>
<dbReference type="GeneID" id="40306747"/>
<gene>
    <name evidence="2" type="ORF">BESB_016860</name>
</gene>
<name>A0A2A9M1J7_BESBE</name>
<accession>A0A2A9M1J7</accession>
<feature type="region of interest" description="Disordered" evidence="1">
    <location>
        <begin position="79"/>
        <end position="216"/>
    </location>
</feature>
<keyword evidence="3" id="KW-1185">Reference proteome</keyword>
<dbReference type="KEGG" id="bbes:BESB_016860"/>
<feature type="compositionally biased region" description="Basic and acidic residues" evidence="1">
    <location>
        <begin position="132"/>
        <end position="151"/>
    </location>
</feature>
<reference evidence="2 3" key="1">
    <citation type="submission" date="2017-09" db="EMBL/GenBank/DDBJ databases">
        <title>Genome sequencing of Besnoitia besnoiti strain Bb-Ger1.</title>
        <authorList>
            <person name="Schares G."/>
            <person name="Venepally P."/>
            <person name="Lorenzi H.A."/>
        </authorList>
    </citation>
    <scope>NUCLEOTIDE SEQUENCE [LARGE SCALE GENOMIC DNA]</scope>
    <source>
        <strain evidence="2 3">Bb-Ger1</strain>
    </source>
</reference>
<dbReference type="AlphaFoldDB" id="A0A2A9M1J7"/>
<comment type="caution">
    <text evidence="2">The sequence shown here is derived from an EMBL/GenBank/DDBJ whole genome shotgun (WGS) entry which is preliminary data.</text>
</comment>
<organism evidence="2 3">
    <name type="scientific">Besnoitia besnoiti</name>
    <name type="common">Apicomplexan protozoan</name>
    <dbReference type="NCBI Taxonomy" id="94643"/>
    <lineage>
        <taxon>Eukaryota</taxon>
        <taxon>Sar</taxon>
        <taxon>Alveolata</taxon>
        <taxon>Apicomplexa</taxon>
        <taxon>Conoidasida</taxon>
        <taxon>Coccidia</taxon>
        <taxon>Eucoccidiorida</taxon>
        <taxon>Eimeriorina</taxon>
        <taxon>Sarcocystidae</taxon>
        <taxon>Besnoitia</taxon>
    </lineage>
</organism>
<dbReference type="OrthoDB" id="346855at2759"/>
<sequence>MSWWRTFSGRARRETLLQGSPAYKWAVWTAGIGGGLVWIWETEKNAPVSERRIFLPAKREVMMSEAEIKKWNERYSGGVALMSPPPPPAESDDAAAARRQRGSAGRRGNDNPGREAGEGPILFRSLHQPSIHLEEIQRQPEIERRNRSREKERRRRRKEMREYEEAQERTGRRAAVSVEEAREKLRDDLRRDRDRDRGGGDQTNWYRKQSYFGSLR</sequence>
<dbReference type="Pfam" id="PF23523">
    <property type="entry name" value="Microp_apicomplexa_13"/>
    <property type="match status" value="1"/>
</dbReference>
<feature type="compositionally biased region" description="Basic and acidic residues" evidence="1">
    <location>
        <begin position="107"/>
        <end position="117"/>
    </location>
</feature>
<dbReference type="RefSeq" id="XP_029216377.1">
    <property type="nucleotide sequence ID" value="XM_029360401.1"/>
</dbReference>